<organism evidence="1">
    <name type="scientific">marine sediment metagenome</name>
    <dbReference type="NCBI Taxonomy" id="412755"/>
    <lineage>
        <taxon>unclassified sequences</taxon>
        <taxon>metagenomes</taxon>
        <taxon>ecological metagenomes</taxon>
    </lineage>
</organism>
<protein>
    <submittedName>
        <fullName evidence="1">Uncharacterized protein</fullName>
    </submittedName>
</protein>
<proteinExistence type="predicted"/>
<feature type="non-terminal residue" evidence="1">
    <location>
        <position position="1"/>
    </location>
</feature>
<reference evidence="1" key="1">
    <citation type="journal article" date="2014" name="Front. Microbiol.">
        <title>High frequency of phylogenetically diverse reductive dehalogenase-homologous genes in deep subseafloor sedimentary metagenomes.</title>
        <authorList>
            <person name="Kawai M."/>
            <person name="Futagami T."/>
            <person name="Toyoda A."/>
            <person name="Takaki Y."/>
            <person name="Nishi S."/>
            <person name="Hori S."/>
            <person name="Arai W."/>
            <person name="Tsubouchi T."/>
            <person name="Morono Y."/>
            <person name="Uchiyama I."/>
            <person name="Ito T."/>
            <person name="Fujiyama A."/>
            <person name="Inagaki F."/>
            <person name="Takami H."/>
        </authorList>
    </citation>
    <scope>NUCLEOTIDE SEQUENCE</scope>
    <source>
        <strain evidence="1">Expedition CK06-06</strain>
    </source>
</reference>
<evidence type="ECO:0000313" key="1">
    <source>
        <dbReference type="EMBL" id="GAH52040.1"/>
    </source>
</evidence>
<accession>X1H4P3</accession>
<gene>
    <name evidence="1" type="ORF">S03H2_29892</name>
</gene>
<dbReference type="AlphaFoldDB" id="X1H4P3"/>
<comment type="caution">
    <text evidence="1">The sequence shown here is derived from an EMBL/GenBank/DDBJ whole genome shotgun (WGS) entry which is preliminary data.</text>
</comment>
<dbReference type="EMBL" id="BARU01018061">
    <property type="protein sequence ID" value="GAH52040.1"/>
    <property type="molecule type" value="Genomic_DNA"/>
</dbReference>
<sequence length="75" mass="8909">EGYLAVYRVSDIETVEVDVFDQEGRYVYVMKHPEGISLERIKFYNFGFAIKETQEDGLEFYAEYKIKNLPDIFQN</sequence>
<name>X1H4P3_9ZZZZ</name>